<sequence>MSLDLNIDNYNLDDILKLFKLPVDFNESELKQAKQVVLKTHPDKSGLSSEYFLFYSKAYKMLYSVWEFRKKGDVNKTTSNTDYDKIEDYSEKDKKKILDNLFKSNNGKLKNNREFNEWFNDQFDKMKSERDDETGYGEWLRSDEDIHDSNGENVSMATMKHEFDKKKSQVRALIVKQEVSEFNSSNSMFGTELMREGPGEYSSGLFSNLAYEDLHKAHTETVIPVTDEDYESIPKFKSVNEYMNYRNSADIKPLAEQKAQELLNRQNEKESEKATRRAYELARQTEIAKQKSQGFWGNLQLLGNKAFGTK</sequence>
<protein>
    <recommendedName>
        <fullName evidence="2">J domain-containing protein</fullName>
    </recommendedName>
</protein>
<dbReference type="AlphaFoldDB" id="A0A6C0BVX6"/>
<dbReference type="InterPro" id="IPR036869">
    <property type="entry name" value="J_dom_sf"/>
</dbReference>
<evidence type="ECO:0000313" key="1">
    <source>
        <dbReference type="EMBL" id="QHS95911.1"/>
    </source>
</evidence>
<dbReference type="EMBL" id="MN739260">
    <property type="protein sequence ID" value="QHS95911.1"/>
    <property type="molecule type" value="Genomic_DNA"/>
</dbReference>
<dbReference type="SUPFAM" id="SSF46565">
    <property type="entry name" value="Chaperone J-domain"/>
    <property type="match status" value="1"/>
</dbReference>
<accession>A0A6C0BVX6</accession>
<name>A0A6C0BVX6_9ZZZZ</name>
<organism evidence="1">
    <name type="scientific">viral metagenome</name>
    <dbReference type="NCBI Taxonomy" id="1070528"/>
    <lineage>
        <taxon>unclassified sequences</taxon>
        <taxon>metagenomes</taxon>
        <taxon>organismal metagenomes</taxon>
    </lineage>
</organism>
<evidence type="ECO:0008006" key="2">
    <source>
        <dbReference type="Google" id="ProtNLM"/>
    </source>
</evidence>
<proteinExistence type="predicted"/>
<reference evidence="1" key="1">
    <citation type="journal article" date="2020" name="Nature">
        <title>Giant virus diversity and host interactions through global metagenomics.</title>
        <authorList>
            <person name="Schulz F."/>
            <person name="Roux S."/>
            <person name="Paez-Espino D."/>
            <person name="Jungbluth S."/>
            <person name="Walsh D.A."/>
            <person name="Denef V.J."/>
            <person name="McMahon K.D."/>
            <person name="Konstantinidis K.T."/>
            <person name="Eloe-Fadrosh E.A."/>
            <person name="Kyrpides N.C."/>
            <person name="Woyke T."/>
        </authorList>
    </citation>
    <scope>NUCLEOTIDE SEQUENCE</scope>
    <source>
        <strain evidence="1">GVMAG-M-3300019093-7</strain>
    </source>
</reference>